<dbReference type="CTD" id="33224"/>
<sequence>MEVKEALHLVLSPPSTPPLKIVSSDDESIQTSTIDHLRQFLGQKRPASTAFPPTPQPSDSESEEHDFPLKKRHIRNDHEFARFVQATVTPPPQISTPPPETTPVPQILITNEVGEPRGVVTPPPEPVAQINKRATPQRTVSVITRANQDGSCTSLPLPKWPGEEVNVLKSIKFKMGIRKEQVKASEKVTSREEKTIQKIPAVPVLPTLAPKVLTTNQPQTFFLSRDGTMVPTQLVLLAPPPPQPQRRRIYECTYEGCGKNYFKSSHLKAHNRTHTGEKPFVCQWEDCGRRFSRSDELSRHKRTHTGEKKFKCDVCQRRFMRSDHLAKHVKRHAKDRIGAGAKIGIVPILRKIQPAPSTGIVTF</sequence>
<name>A0A6J2YC05_SITOR</name>
<dbReference type="OrthoDB" id="4748970at2759"/>
<evidence type="ECO:0000256" key="3">
    <source>
        <dbReference type="ARBA" id="ARBA00022737"/>
    </source>
</evidence>
<feature type="domain" description="C2H2-type" evidence="12">
    <location>
        <begin position="250"/>
        <end position="279"/>
    </location>
</feature>
<dbReference type="Gene3D" id="3.30.160.60">
    <property type="entry name" value="Classic Zinc Finger"/>
    <property type="match status" value="3"/>
</dbReference>
<dbReference type="FunCoup" id="A0A6J2YC05">
    <property type="interactions" value="209"/>
</dbReference>
<dbReference type="PANTHER" id="PTHR23235:SF120">
    <property type="entry name" value="KRUPPEL-LIKE FACTOR 15"/>
    <property type="match status" value="1"/>
</dbReference>
<comment type="subcellular location">
    <subcellularLocation>
        <location evidence="1">Nucleus</location>
    </subcellularLocation>
</comment>
<dbReference type="GO" id="GO:0008270">
    <property type="term" value="F:zinc ion binding"/>
    <property type="evidence" value="ECO:0007669"/>
    <property type="project" value="UniProtKB-KW"/>
</dbReference>
<keyword evidence="2" id="KW-0479">Metal-binding</keyword>
<dbReference type="InterPro" id="IPR013087">
    <property type="entry name" value="Znf_C2H2_type"/>
</dbReference>
<evidence type="ECO:0000313" key="14">
    <source>
        <dbReference type="RefSeq" id="XP_030760450.1"/>
    </source>
</evidence>
<evidence type="ECO:0000256" key="8">
    <source>
        <dbReference type="ARBA" id="ARBA00023163"/>
    </source>
</evidence>
<organism evidence="13 14">
    <name type="scientific">Sitophilus oryzae</name>
    <name type="common">Rice weevil</name>
    <name type="synonym">Curculio oryzae</name>
    <dbReference type="NCBI Taxonomy" id="7048"/>
    <lineage>
        <taxon>Eukaryota</taxon>
        <taxon>Metazoa</taxon>
        <taxon>Ecdysozoa</taxon>
        <taxon>Arthropoda</taxon>
        <taxon>Hexapoda</taxon>
        <taxon>Insecta</taxon>
        <taxon>Pterygota</taxon>
        <taxon>Neoptera</taxon>
        <taxon>Endopterygota</taxon>
        <taxon>Coleoptera</taxon>
        <taxon>Polyphaga</taxon>
        <taxon>Cucujiformia</taxon>
        <taxon>Curculionidae</taxon>
        <taxon>Dryophthorinae</taxon>
        <taxon>Sitophilus</taxon>
    </lineage>
</organism>
<keyword evidence="9" id="KW-0539">Nucleus</keyword>
<feature type="domain" description="C2H2-type" evidence="12">
    <location>
        <begin position="280"/>
        <end position="309"/>
    </location>
</feature>
<dbReference type="FunFam" id="3.30.160.60:FF:002639">
    <property type="entry name" value="Kruppel-Like Factor (Zinc finger protein)"/>
    <property type="match status" value="1"/>
</dbReference>
<dbReference type="AlphaFoldDB" id="A0A6J2YC05"/>
<evidence type="ECO:0000256" key="9">
    <source>
        <dbReference type="ARBA" id="ARBA00023242"/>
    </source>
</evidence>
<dbReference type="SUPFAM" id="SSF57667">
    <property type="entry name" value="beta-beta-alpha zinc fingers"/>
    <property type="match status" value="2"/>
</dbReference>
<dbReference type="SMART" id="SM00355">
    <property type="entry name" value="ZnF_C2H2"/>
    <property type="match status" value="3"/>
</dbReference>
<dbReference type="Pfam" id="PF00096">
    <property type="entry name" value="zf-C2H2"/>
    <property type="match status" value="3"/>
</dbReference>
<dbReference type="GO" id="GO:0005634">
    <property type="term" value="C:nucleus"/>
    <property type="evidence" value="ECO:0007669"/>
    <property type="project" value="UniProtKB-SubCell"/>
</dbReference>
<dbReference type="PROSITE" id="PS00028">
    <property type="entry name" value="ZINC_FINGER_C2H2_1"/>
    <property type="match status" value="3"/>
</dbReference>
<keyword evidence="6" id="KW-0805">Transcription regulation</keyword>
<gene>
    <name evidence="14" type="primary">LOC115885622</name>
</gene>
<keyword evidence="3" id="KW-0677">Repeat</keyword>
<dbReference type="InterPro" id="IPR036236">
    <property type="entry name" value="Znf_C2H2_sf"/>
</dbReference>
<dbReference type="RefSeq" id="XP_030760450.1">
    <property type="nucleotide sequence ID" value="XM_030904590.1"/>
</dbReference>
<reference evidence="14" key="1">
    <citation type="submission" date="2025-08" db="UniProtKB">
        <authorList>
            <consortium name="RefSeq"/>
        </authorList>
    </citation>
    <scope>IDENTIFICATION</scope>
    <source>
        <tissue evidence="14">Gonads</tissue>
    </source>
</reference>
<dbReference type="GeneID" id="115885622"/>
<evidence type="ECO:0000259" key="12">
    <source>
        <dbReference type="PROSITE" id="PS50157"/>
    </source>
</evidence>
<dbReference type="KEGG" id="soy:115885622"/>
<dbReference type="GO" id="GO:0000978">
    <property type="term" value="F:RNA polymerase II cis-regulatory region sequence-specific DNA binding"/>
    <property type="evidence" value="ECO:0007669"/>
    <property type="project" value="TreeGrafter"/>
</dbReference>
<dbReference type="FunFam" id="3.30.160.60:FF:000018">
    <property type="entry name" value="Krueppel-like factor 15"/>
    <property type="match status" value="1"/>
</dbReference>
<keyword evidence="5" id="KW-0862">Zinc</keyword>
<dbReference type="InParanoid" id="A0A6J2YC05"/>
<evidence type="ECO:0000256" key="11">
    <source>
        <dbReference type="SAM" id="MobiDB-lite"/>
    </source>
</evidence>
<evidence type="ECO:0000256" key="5">
    <source>
        <dbReference type="ARBA" id="ARBA00022833"/>
    </source>
</evidence>
<keyword evidence="4 10" id="KW-0863">Zinc-finger</keyword>
<keyword evidence="7" id="KW-0238">DNA-binding</keyword>
<evidence type="ECO:0000256" key="10">
    <source>
        <dbReference type="PROSITE-ProRule" id="PRU00042"/>
    </source>
</evidence>
<dbReference type="FunFam" id="3.30.160.60:FF:001110">
    <property type="entry name" value="Krueppel factor 13"/>
    <property type="match status" value="1"/>
</dbReference>
<feature type="region of interest" description="Disordered" evidence="11">
    <location>
        <begin position="1"/>
        <end position="67"/>
    </location>
</feature>
<dbReference type="PROSITE" id="PS50157">
    <property type="entry name" value="ZINC_FINGER_C2H2_2"/>
    <property type="match status" value="3"/>
</dbReference>
<evidence type="ECO:0000256" key="1">
    <source>
        <dbReference type="ARBA" id="ARBA00004123"/>
    </source>
</evidence>
<dbReference type="PANTHER" id="PTHR23235">
    <property type="entry name" value="KRUEPPEL-LIKE TRANSCRIPTION FACTOR"/>
    <property type="match status" value="1"/>
</dbReference>
<proteinExistence type="predicted"/>
<accession>A0A6J2YC05</accession>
<protein>
    <submittedName>
        <fullName evidence="14">Krueppel-like factor 10</fullName>
    </submittedName>
</protein>
<evidence type="ECO:0000256" key="7">
    <source>
        <dbReference type="ARBA" id="ARBA00023125"/>
    </source>
</evidence>
<evidence type="ECO:0000256" key="4">
    <source>
        <dbReference type="ARBA" id="ARBA00022771"/>
    </source>
</evidence>
<keyword evidence="13" id="KW-1185">Reference proteome</keyword>
<evidence type="ECO:0000313" key="13">
    <source>
        <dbReference type="Proteomes" id="UP000504635"/>
    </source>
</evidence>
<feature type="domain" description="C2H2-type" evidence="12">
    <location>
        <begin position="310"/>
        <end position="337"/>
    </location>
</feature>
<dbReference type="GO" id="GO:0000981">
    <property type="term" value="F:DNA-binding transcription factor activity, RNA polymerase II-specific"/>
    <property type="evidence" value="ECO:0007669"/>
    <property type="project" value="TreeGrafter"/>
</dbReference>
<dbReference type="Proteomes" id="UP000504635">
    <property type="component" value="Unplaced"/>
</dbReference>
<evidence type="ECO:0000256" key="6">
    <source>
        <dbReference type="ARBA" id="ARBA00023015"/>
    </source>
</evidence>
<evidence type="ECO:0000256" key="2">
    <source>
        <dbReference type="ARBA" id="ARBA00022723"/>
    </source>
</evidence>
<keyword evidence="8" id="KW-0804">Transcription</keyword>